<dbReference type="InterPro" id="IPR029045">
    <property type="entry name" value="ClpP/crotonase-like_dom_sf"/>
</dbReference>
<dbReference type="Gene3D" id="3.30.750.44">
    <property type="match status" value="1"/>
</dbReference>
<dbReference type="PATRIC" id="fig|292563.3.peg.2106"/>
<reference evidence="9" key="1">
    <citation type="journal article" date="2013" name="Proc. Natl. Acad. Sci. U.S.A.">
        <title>Improving the coverage of the cyanobacterial phylum using diversity-driven genome sequencing.</title>
        <authorList>
            <person name="Shih P.M."/>
            <person name="Wu D."/>
            <person name="Latifi A."/>
            <person name="Axen S.D."/>
            <person name="Fewer D.P."/>
            <person name="Talla E."/>
            <person name="Calteau A."/>
            <person name="Cai F."/>
            <person name="Tandeau de Marsac N."/>
            <person name="Rippka R."/>
            <person name="Herdman M."/>
            <person name="Sivonen K."/>
            <person name="Coursin T."/>
            <person name="Laurent T."/>
            <person name="Goodwin L."/>
            <person name="Nolan M."/>
            <person name="Davenport K.W."/>
            <person name="Han C.S."/>
            <person name="Rubin E.M."/>
            <person name="Eisen J.A."/>
            <person name="Woyke T."/>
            <person name="Gugger M."/>
            <person name="Kerfeld C.A."/>
        </authorList>
    </citation>
    <scope>NUCLEOTIDE SEQUENCE [LARGE SCALE GENOMIC DNA]</scope>
    <source>
        <strain evidence="9">ATCC 29140 / PCC 7202</strain>
    </source>
</reference>
<feature type="signal peptide" evidence="6">
    <location>
        <begin position="1"/>
        <end position="35"/>
    </location>
</feature>
<evidence type="ECO:0000256" key="5">
    <source>
        <dbReference type="RuleBase" id="RU004404"/>
    </source>
</evidence>
<dbReference type="SUPFAM" id="SSF52096">
    <property type="entry name" value="ClpP/crotonase"/>
    <property type="match status" value="1"/>
</dbReference>
<dbReference type="KEGG" id="csn:Cyast_2014"/>
<dbReference type="PANTHER" id="PTHR32060:SF30">
    <property type="entry name" value="CARBOXY-TERMINAL PROCESSING PROTEASE CTPA"/>
    <property type="match status" value="1"/>
</dbReference>
<evidence type="ECO:0000256" key="2">
    <source>
        <dbReference type="ARBA" id="ARBA00022670"/>
    </source>
</evidence>
<comment type="similarity">
    <text evidence="1 5">Belongs to the peptidase S41A family.</text>
</comment>
<feature type="domain" description="PDZ" evidence="7">
    <location>
        <begin position="108"/>
        <end position="178"/>
    </location>
</feature>
<sequence>MKKSITTASQNLRNLFLVLATGTLLPVLQPLPTHAEMVDSPKAIVDEVWQIVNREFVDEDFNKVDWQRKRNELLSREYRNHRQAYQAIENALKDLGDPYTRFLVPDQFEALTNQTSGRVSGVGIRMAVDQRTQDLYVVEAIRQSPAAEIGLKRGDRIIRIDGRPTALMDLQQASEAMQGENGTDVRLQIARQGESTFEVVITRAEIQIPAVDYSMRQEGDLNVGYIKLEEFSSNASKQMEEAITNLQEKNASAFVLDLRGNPGGLLFASVDIARMWMAEGEIVDVVDRRGGHRRFHANNSALTDLPLVVLVDGNSASASEILAGALKENQRATVVGTNTFGKGTVQSVHSLSDGSGLAVTISRYYPPSGISITDNGIAPNVVQNISRQQQSRLRDNPSLIGTSSDPQYYRAVTVLRNLARSHTQENSVTIAP</sequence>
<dbReference type="GO" id="GO:0008236">
    <property type="term" value="F:serine-type peptidase activity"/>
    <property type="evidence" value="ECO:0007669"/>
    <property type="project" value="UniProtKB-KW"/>
</dbReference>
<protein>
    <submittedName>
        <fullName evidence="8">C-terminal processing peptidase-2</fullName>
    </submittedName>
</protein>
<dbReference type="eggNOG" id="COG0793">
    <property type="taxonomic scope" value="Bacteria"/>
</dbReference>
<dbReference type="CDD" id="cd07560">
    <property type="entry name" value="Peptidase_S41_CPP"/>
    <property type="match status" value="1"/>
</dbReference>
<dbReference type="Proteomes" id="UP000010483">
    <property type="component" value="Chromosome"/>
</dbReference>
<keyword evidence="2 5" id="KW-0645">Protease</keyword>
<dbReference type="GO" id="GO:0007165">
    <property type="term" value="P:signal transduction"/>
    <property type="evidence" value="ECO:0007669"/>
    <property type="project" value="TreeGrafter"/>
</dbReference>
<evidence type="ECO:0000256" key="6">
    <source>
        <dbReference type="SAM" id="SignalP"/>
    </source>
</evidence>
<keyword evidence="6" id="KW-0732">Signal</keyword>
<gene>
    <name evidence="8" type="ordered locus">Cyast_2014</name>
</gene>
<evidence type="ECO:0000256" key="1">
    <source>
        <dbReference type="ARBA" id="ARBA00009179"/>
    </source>
</evidence>
<proteinExistence type="inferred from homology"/>
<dbReference type="Gene3D" id="3.90.226.10">
    <property type="entry name" value="2-enoyl-CoA Hydratase, Chain A, domain 1"/>
    <property type="match status" value="1"/>
</dbReference>
<evidence type="ECO:0000313" key="8">
    <source>
        <dbReference type="EMBL" id="AFZ47965.1"/>
    </source>
</evidence>
<dbReference type="HOGENOM" id="CLU_017295_0_0_3"/>
<feature type="chain" id="PRO_5003938883" evidence="6">
    <location>
        <begin position="36"/>
        <end position="432"/>
    </location>
</feature>
<keyword evidence="3 5" id="KW-0378">Hydrolase</keyword>
<dbReference type="InterPro" id="IPR054625">
    <property type="entry name" value="Cterm_S41_CtpB"/>
</dbReference>
<dbReference type="GO" id="GO:0004175">
    <property type="term" value="F:endopeptidase activity"/>
    <property type="evidence" value="ECO:0007669"/>
    <property type="project" value="TreeGrafter"/>
</dbReference>
<dbReference type="InterPro" id="IPR036034">
    <property type="entry name" value="PDZ_sf"/>
</dbReference>
<dbReference type="InterPro" id="IPR001478">
    <property type="entry name" value="PDZ"/>
</dbReference>
<dbReference type="MEROPS" id="S41.009"/>
<dbReference type="InterPro" id="IPR041489">
    <property type="entry name" value="PDZ_6"/>
</dbReference>
<dbReference type="GO" id="GO:0030288">
    <property type="term" value="C:outer membrane-bounded periplasmic space"/>
    <property type="evidence" value="ECO:0007669"/>
    <property type="project" value="TreeGrafter"/>
</dbReference>
<name>K9YNH3_CYASC</name>
<dbReference type="SMART" id="SM00245">
    <property type="entry name" value="TSPc"/>
    <property type="match status" value="1"/>
</dbReference>
<dbReference type="Gene3D" id="2.30.42.10">
    <property type="match status" value="1"/>
</dbReference>
<dbReference type="NCBIfam" id="NF045589">
    <property type="entry name" value="Cterm_S41_CtpB"/>
    <property type="match status" value="1"/>
</dbReference>
<organism evidence="8 9">
    <name type="scientific">Cyanobacterium stanieri (strain ATCC 29140 / PCC 7202)</name>
    <dbReference type="NCBI Taxonomy" id="292563"/>
    <lineage>
        <taxon>Bacteria</taxon>
        <taxon>Bacillati</taxon>
        <taxon>Cyanobacteriota</taxon>
        <taxon>Cyanophyceae</taxon>
        <taxon>Oscillatoriophycideae</taxon>
        <taxon>Chroococcales</taxon>
        <taxon>Geminocystaceae</taxon>
        <taxon>Cyanobacterium</taxon>
    </lineage>
</organism>
<dbReference type="AlphaFoldDB" id="K9YNH3"/>
<dbReference type="Pfam" id="PF03572">
    <property type="entry name" value="Peptidase_S41"/>
    <property type="match status" value="1"/>
</dbReference>
<evidence type="ECO:0000313" key="9">
    <source>
        <dbReference type="Proteomes" id="UP000010483"/>
    </source>
</evidence>
<evidence type="ECO:0000259" key="7">
    <source>
        <dbReference type="PROSITE" id="PS50106"/>
    </source>
</evidence>
<dbReference type="Pfam" id="PF17820">
    <property type="entry name" value="PDZ_6"/>
    <property type="match status" value="1"/>
</dbReference>
<keyword evidence="9" id="KW-1185">Reference proteome</keyword>
<dbReference type="EMBL" id="CP003940">
    <property type="protein sequence ID" value="AFZ47965.1"/>
    <property type="molecule type" value="Genomic_DNA"/>
</dbReference>
<dbReference type="SMART" id="SM00228">
    <property type="entry name" value="PDZ"/>
    <property type="match status" value="1"/>
</dbReference>
<keyword evidence="4 5" id="KW-0720">Serine protease</keyword>
<dbReference type="BioCyc" id="CSTA292563:G1353-2019-MONOMER"/>
<evidence type="ECO:0000256" key="4">
    <source>
        <dbReference type="ARBA" id="ARBA00022825"/>
    </source>
</evidence>
<dbReference type="STRING" id="292563.Cyast_2014"/>
<evidence type="ECO:0000256" key="3">
    <source>
        <dbReference type="ARBA" id="ARBA00022801"/>
    </source>
</evidence>
<dbReference type="SUPFAM" id="SSF50156">
    <property type="entry name" value="PDZ domain-like"/>
    <property type="match status" value="1"/>
</dbReference>
<dbReference type="InterPro" id="IPR005151">
    <property type="entry name" value="Tail-specific_protease"/>
</dbReference>
<dbReference type="CDD" id="cd06782">
    <property type="entry name" value="cpPDZ_CPP-like"/>
    <property type="match status" value="1"/>
</dbReference>
<dbReference type="PANTHER" id="PTHR32060">
    <property type="entry name" value="TAIL-SPECIFIC PROTEASE"/>
    <property type="match status" value="1"/>
</dbReference>
<dbReference type="PROSITE" id="PS50106">
    <property type="entry name" value="PDZ"/>
    <property type="match status" value="1"/>
</dbReference>
<dbReference type="GO" id="GO:0006508">
    <property type="term" value="P:proteolysis"/>
    <property type="evidence" value="ECO:0007669"/>
    <property type="project" value="UniProtKB-KW"/>
</dbReference>
<accession>K9YNH3</accession>
<dbReference type="NCBIfam" id="TIGR00225">
    <property type="entry name" value="prc"/>
    <property type="match status" value="1"/>
</dbReference>
<dbReference type="InterPro" id="IPR004447">
    <property type="entry name" value="Peptidase_S41A"/>
</dbReference>